<name>A0ABQ8SNZ5_PERAM</name>
<reference evidence="2 3" key="1">
    <citation type="journal article" date="2022" name="Allergy">
        <title>Genome assembly and annotation of Periplaneta americana reveal a comprehensive cockroach allergen profile.</title>
        <authorList>
            <person name="Wang L."/>
            <person name="Xiong Q."/>
            <person name="Saelim N."/>
            <person name="Wang L."/>
            <person name="Nong W."/>
            <person name="Wan A.T."/>
            <person name="Shi M."/>
            <person name="Liu X."/>
            <person name="Cao Q."/>
            <person name="Hui J.H.L."/>
            <person name="Sookrung N."/>
            <person name="Leung T.F."/>
            <person name="Tungtrongchitr A."/>
            <person name="Tsui S.K.W."/>
        </authorList>
    </citation>
    <scope>NUCLEOTIDE SEQUENCE [LARGE SCALE GENOMIC DNA]</scope>
    <source>
        <strain evidence="2">PWHHKU_190912</strain>
    </source>
</reference>
<comment type="caution">
    <text evidence="2">The sequence shown here is derived from an EMBL/GenBank/DDBJ whole genome shotgun (WGS) entry which is preliminary data.</text>
</comment>
<evidence type="ECO:0000313" key="3">
    <source>
        <dbReference type="Proteomes" id="UP001148838"/>
    </source>
</evidence>
<protein>
    <submittedName>
        <fullName evidence="2">Uncharacterized protein</fullName>
    </submittedName>
</protein>
<dbReference type="Proteomes" id="UP001148838">
    <property type="component" value="Unassembled WGS sequence"/>
</dbReference>
<keyword evidence="1" id="KW-0472">Membrane</keyword>
<sequence length="111" mass="12532">MHIIVNGISVMWISIAAVIINVVVMSTVCGTSGKHDFRYMTLKFMSNSSDNCQLHKIRAGIVFLIIMLSSCGGFFRYCYTGYRPQIIVHQITNYVPLPTDRNCPEERQGLV</sequence>
<accession>A0ABQ8SNZ5</accession>
<keyword evidence="1" id="KW-0812">Transmembrane</keyword>
<evidence type="ECO:0000256" key="1">
    <source>
        <dbReference type="SAM" id="Phobius"/>
    </source>
</evidence>
<gene>
    <name evidence="2" type="ORF">ANN_18072</name>
</gene>
<keyword evidence="3" id="KW-1185">Reference proteome</keyword>
<dbReference type="EMBL" id="JAJSOF020000023">
    <property type="protein sequence ID" value="KAJ4435456.1"/>
    <property type="molecule type" value="Genomic_DNA"/>
</dbReference>
<organism evidence="2 3">
    <name type="scientific">Periplaneta americana</name>
    <name type="common">American cockroach</name>
    <name type="synonym">Blatta americana</name>
    <dbReference type="NCBI Taxonomy" id="6978"/>
    <lineage>
        <taxon>Eukaryota</taxon>
        <taxon>Metazoa</taxon>
        <taxon>Ecdysozoa</taxon>
        <taxon>Arthropoda</taxon>
        <taxon>Hexapoda</taxon>
        <taxon>Insecta</taxon>
        <taxon>Pterygota</taxon>
        <taxon>Neoptera</taxon>
        <taxon>Polyneoptera</taxon>
        <taxon>Dictyoptera</taxon>
        <taxon>Blattodea</taxon>
        <taxon>Blattoidea</taxon>
        <taxon>Blattidae</taxon>
        <taxon>Blattinae</taxon>
        <taxon>Periplaneta</taxon>
    </lineage>
</organism>
<feature type="transmembrane region" description="Helical" evidence="1">
    <location>
        <begin position="57"/>
        <end position="79"/>
    </location>
</feature>
<feature type="transmembrane region" description="Helical" evidence="1">
    <location>
        <begin position="12"/>
        <end position="33"/>
    </location>
</feature>
<keyword evidence="1" id="KW-1133">Transmembrane helix</keyword>
<feature type="non-terminal residue" evidence="2">
    <location>
        <position position="111"/>
    </location>
</feature>
<proteinExistence type="predicted"/>
<evidence type="ECO:0000313" key="2">
    <source>
        <dbReference type="EMBL" id="KAJ4435456.1"/>
    </source>
</evidence>